<evidence type="ECO:0000256" key="1">
    <source>
        <dbReference type="SAM" id="MobiDB-lite"/>
    </source>
</evidence>
<feature type="compositionally biased region" description="Basic and acidic residues" evidence="1">
    <location>
        <begin position="24"/>
        <end position="35"/>
    </location>
</feature>
<reference evidence="2 3" key="1">
    <citation type="journal article" date="2024" name="Front Chem Biol">
        <title>Unveiling the potential of Daldinia eschscholtzii MFLUCC 19-0629 through bioactivity and bioinformatics studies for enhanced sustainable agriculture production.</title>
        <authorList>
            <person name="Brooks S."/>
            <person name="Weaver J.A."/>
            <person name="Klomchit A."/>
            <person name="Alharthi S.A."/>
            <person name="Onlamun T."/>
            <person name="Nurani R."/>
            <person name="Vong T.K."/>
            <person name="Alberti F."/>
            <person name="Greco C."/>
        </authorList>
    </citation>
    <scope>NUCLEOTIDE SEQUENCE [LARGE SCALE GENOMIC DNA]</scope>
    <source>
        <strain evidence="2">MFLUCC 19-0629</strain>
    </source>
</reference>
<evidence type="ECO:0000313" key="2">
    <source>
        <dbReference type="EMBL" id="KAK6955026.1"/>
    </source>
</evidence>
<feature type="compositionally biased region" description="Basic and acidic residues" evidence="1">
    <location>
        <begin position="146"/>
        <end position="156"/>
    </location>
</feature>
<feature type="compositionally biased region" description="Low complexity" evidence="1">
    <location>
        <begin position="77"/>
        <end position="93"/>
    </location>
</feature>
<proteinExistence type="predicted"/>
<comment type="caution">
    <text evidence="2">The sequence shown here is derived from an EMBL/GenBank/DDBJ whole genome shotgun (WGS) entry which is preliminary data.</text>
</comment>
<feature type="region of interest" description="Disordered" evidence="1">
    <location>
        <begin position="1"/>
        <end position="193"/>
    </location>
</feature>
<dbReference type="AlphaFoldDB" id="A0AAX6MR84"/>
<dbReference type="Proteomes" id="UP001369815">
    <property type="component" value="Unassembled WGS sequence"/>
</dbReference>
<name>A0AAX6MR84_9PEZI</name>
<feature type="compositionally biased region" description="Basic and acidic residues" evidence="1">
    <location>
        <begin position="46"/>
        <end position="58"/>
    </location>
</feature>
<dbReference type="EMBL" id="JBANMG010000003">
    <property type="protein sequence ID" value="KAK6955026.1"/>
    <property type="molecule type" value="Genomic_DNA"/>
</dbReference>
<feature type="compositionally biased region" description="Low complexity" evidence="1">
    <location>
        <begin position="101"/>
        <end position="145"/>
    </location>
</feature>
<keyword evidence="3" id="KW-1185">Reference proteome</keyword>
<accession>A0AAX6MR84</accession>
<feature type="compositionally biased region" description="Low complexity" evidence="1">
    <location>
        <begin position="157"/>
        <end position="176"/>
    </location>
</feature>
<gene>
    <name evidence="2" type="ORF">Daesc_002656</name>
</gene>
<evidence type="ECO:0000313" key="3">
    <source>
        <dbReference type="Proteomes" id="UP001369815"/>
    </source>
</evidence>
<sequence>MDGKGSQKRDGRRGRHHTSGSWRKSHDSSQQDRKQGRQQGNQQGNQKDHQDHQQDHQQDPVLDYPPYRPPIHGLAHQPTYQQPTHQQQPSQQQPKKRQPEKQQPVQGQAQQSARQQKPDNQQPDKQLPVHGPAQQPADQQQPTQQRPDKQQPEKPQSDNQQSDKQQSEQQSFQPCQTPNETQRPRSPKAVTSEVDALRRAIEFVGQRNAELHIQFEELKGEFSGMKEKYTILEGSIKQNIARLPGGTQLLQAMAERERQKRRLAIRNSLLIPSQSQVIPPEEKPYIESVIEFCYELLQHEVNVSNELRKELALVTAENAELIGRLESKSKSKSDPCRGYCASH</sequence>
<organism evidence="2 3">
    <name type="scientific">Daldinia eschscholtzii</name>
    <dbReference type="NCBI Taxonomy" id="292717"/>
    <lineage>
        <taxon>Eukaryota</taxon>
        <taxon>Fungi</taxon>
        <taxon>Dikarya</taxon>
        <taxon>Ascomycota</taxon>
        <taxon>Pezizomycotina</taxon>
        <taxon>Sordariomycetes</taxon>
        <taxon>Xylariomycetidae</taxon>
        <taxon>Xylariales</taxon>
        <taxon>Hypoxylaceae</taxon>
        <taxon>Daldinia</taxon>
    </lineage>
</organism>
<protein>
    <submittedName>
        <fullName evidence="2">Uncharacterized protein</fullName>
    </submittedName>
</protein>